<dbReference type="GeneID" id="28826122"/>
<gene>
    <name evidence="2" type="ORF">LY89DRAFT_691725</name>
</gene>
<evidence type="ECO:0000313" key="3">
    <source>
        <dbReference type="Proteomes" id="UP000070700"/>
    </source>
</evidence>
<evidence type="ECO:0000256" key="1">
    <source>
        <dbReference type="SAM" id="MobiDB-lite"/>
    </source>
</evidence>
<dbReference type="RefSeq" id="XP_018062021.1">
    <property type="nucleotide sequence ID" value="XM_018216396.1"/>
</dbReference>
<dbReference type="KEGG" id="psco:LY89DRAFT_691725"/>
<dbReference type="AlphaFoldDB" id="A0A132B5H4"/>
<sequence>MGALALGSLLCGAERAPLRRNGGGRARAAAHPKTAPLRRNGERNTARVGHRFHLDSDRGTALPFADSVSGIPL</sequence>
<proteinExistence type="predicted"/>
<dbReference type="EMBL" id="KQ947439">
    <property type="protein sequence ID" value="KUJ07666.1"/>
    <property type="molecule type" value="Genomic_DNA"/>
</dbReference>
<dbReference type="Proteomes" id="UP000070700">
    <property type="component" value="Unassembled WGS sequence"/>
</dbReference>
<accession>A0A132B5H4</accession>
<feature type="region of interest" description="Disordered" evidence="1">
    <location>
        <begin position="20"/>
        <end position="45"/>
    </location>
</feature>
<reference evidence="2 3" key="1">
    <citation type="submission" date="2015-10" db="EMBL/GenBank/DDBJ databases">
        <title>Full genome of DAOMC 229536 Phialocephala scopiformis, a fungal endophyte of spruce producing the potent anti-insectan compound rugulosin.</title>
        <authorList>
            <consortium name="DOE Joint Genome Institute"/>
            <person name="Walker A.K."/>
            <person name="Frasz S.L."/>
            <person name="Seifert K.A."/>
            <person name="Miller J.D."/>
            <person name="Mondo S.J."/>
            <person name="Labutti K."/>
            <person name="Lipzen A."/>
            <person name="Dockter R."/>
            <person name="Kennedy M."/>
            <person name="Grigoriev I.V."/>
            <person name="Spatafora J.W."/>
        </authorList>
    </citation>
    <scope>NUCLEOTIDE SEQUENCE [LARGE SCALE GENOMIC DNA]</scope>
    <source>
        <strain evidence="2 3">CBS 120377</strain>
    </source>
</reference>
<keyword evidence="3" id="KW-1185">Reference proteome</keyword>
<evidence type="ECO:0000313" key="2">
    <source>
        <dbReference type="EMBL" id="KUJ07666.1"/>
    </source>
</evidence>
<organism evidence="2 3">
    <name type="scientific">Mollisia scopiformis</name>
    <name type="common">Conifer needle endophyte fungus</name>
    <name type="synonym">Phialocephala scopiformis</name>
    <dbReference type="NCBI Taxonomy" id="149040"/>
    <lineage>
        <taxon>Eukaryota</taxon>
        <taxon>Fungi</taxon>
        <taxon>Dikarya</taxon>
        <taxon>Ascomycota</taxon>
        <taxon>Pezizomycotina</taxon>
        <taxon>Leotiomycetes</taxon>
        <taxon>Helotiales</taxon>
        <taxon>Mollisiaceae</taxon>
        <taxon>Mollisia</taxon>
    </lineage>
</organism>
<dbReference type="InParanoid" id="A0A132B5H4"/>
<protein>
    <submittedName>
        <fullName evidence="2">Uncharacterized protein</fullName>
    </submittedName>
</protein>
<name>A0A132B5H4_MOLSC</name>